<dbReference type="EMBL" id="CP002727">
    <property type="protein sequence ID" value="AEF21436.1"/>
    <property type="molecule type" value="Genomic_DNA"/>
</dbReference>
<proteinExistence type="predicted"/>
<sequence length="139" mass="15440">MANQITLAGIALDDHHEWTDEYKWSAVEQEQERSLSGALIVQEGVKKYGRPITLAANNAAWTPLAVVRQLEELRDQLGLVMPLELADGRTFHVIFNRVDGDPLEAQQLVREVEPGPDADYLITLRLITVPPPPEPPASP</sequence>
<protein>
    <submittedName>
        <fullName evidence="1">Uncharacterized protein</fullName>
    </submittedName>
</protein>
<reference evidence="1 2" key="1">
    <citation type="submission" date="2011-04" db="EMBL/GenBank/DDBJ databases">
        <title>Complete sequence of Pseudomonas fulva 12-X.</title>
        <authorList>
            <consortium name="US DOE Joint Genome Institute"/>
            <person name="Lucas S."/>
            <person name="Han J."/>
            <person name="Lapidus A."/>
            <person name="Cheng J.-F."/>
            <person name="Goodwin L."/>
            <person name="Pitluck S."/>
            <person name="Peters L."/>
            <person name="Mikhailova N."/>
            <person name="Pagani I."/>
            <person name="Davenport K."/>
            <person name="Han C."/>
            <person name="Tapia R."/>
            <person name="Land M."/>
            <person name="Hauser L."/>
            <person name="Kyrpides N."/>
            <person name="Ivanova N."/>
            <person name="Pagani I."/>
            <person name="Lcollab F.I."/>
            <person name="Woyke T."/>
        </authorList>
    </citation>
    <scope>NUCLEOTIDE SEQUENCE [LARGE SCALE GENOMIC DNA]</scope>
    <source>
        <strain evidence="2">12-X</strain>
    </source>
</reference>
<evidence type="ECO:0000313" key="1">
    <source>
        <dbReference type="EMBL" id="AEF21436.1"/>
    </source>
</evidence>
<dbReference type="OrthoDB" id="5432576at2"/>
<accession>F6AG34</accession>
<organism evidence="1 2">
    <name type="scientific">Pseudomonas fulva (strain 12-X)</name>
    <dbReference type="NCBI Taxonomy" id="743720"/>
    <lineage>
        <taxon>Bacteria</taxon>
        <taxon>Pseudomonadati</taxon>
        <taxon>Pseudomonadota</taxon>
        <taxon>Gammaproteobacteria</taxon>
        <taxon>Pseudomonadales</taxon>
        <taxon>Pseudomonadaceae</taxon>
        <taxon>Pseudomonas</taxon>
    </lineage>
</organism>
<evidence type="ECO:0000313" key="2">
    <source>
        <dbReference type="Proteomes" id="UP000000686"/>
    </source>
</evidence>
<gene>
    <name evidence="1" type="ordered locus">Psefu_1460</name>
</gene>
<dbReference type="KEGG" id="pfv:Psefu_1460"/>
<dbReference type="eggNOG" id="ENOG5032Z4T">
    <property type="taxonomic scope" value="Bacteria"/>
</dbReference>
<dbReference type="STRING" id="743720.Psefu_1460"/>
<dbReference type="HOGENOM" id="CLU_151254_0_0_6"/>
<dbReference type="AlphaFoldDB" id="F6AG34"/>
<dbReference type="Proteomes" id="UP000000686">
    <property type="component" value="Chromosome"/>
</dbReference>
<keyword evidence="2" id="KW-1185">Reference proteome</keyword>
<name>F6AG34_PSEF1</name>
<dbReference type="RefSeq" id="WP_013790567.1">
    <property type="nucleotide sequence ID" value="NC_015556.1"/>
</dbReference>